<dbReference type="Pfam" id="PF22939">
    <property type="entry name" value="WHD_GPIID"/>
    <property type="match status" value="1"/>
</dbReference>
<dbReference type="InterPro" id="IPR027417">
    <property type="entry name" value="P-loop_NTPase"/>
</dbReference>
<dbReference type="Proteomes" id="UP000297716">
    <property type="component" value="Unassembled WGS sequence"/>
</dbReference>
<dbReference type="InterPro" id="IPR056884">
    <property type="entry name" value="NPHP3-like_N"/>
</dbReference>
<name>A0A4Z0ZCK8_9PEZI</name>
<keyword evidence="2" id="KW-0853">WD repeat</keyword>
<feature type="repeat" description="WD" evidence="2">
    <location>
        <begin position="794"/>
        <end position="834"/>
    </location>
</feature>
<dbReference type="Pfam" id="PF00400">
    <property type="entry name" value="WD40"/>
    <property type="match status" value="1"/>
</dbReference>
<dbReference type="SUPFAM" id="SSF50978">
    <property type="entry name" value="WD40 repeat-like"/>
    <property type="match status" value="2"/>
</dbReference>
<dbReference type="Gene3D" id="3.40.50.1820">
    <property type="entry name" value="alpha/beta hydrolase"/>
    <property type="match status" value="1"/>
</dbReference>
<accession>A0A4Z0ZCK8</accession>
<evidence type="ECO:0000256" key="1">
    <source>
        <dbReference type="ARBA" id="ARBA00022737"/>
    </source>
</evidence>
<dbReference type="InterPro" id="IPR054471">
    <property type="entry name" value="GPIID_WHD"/>
</dbReference>
<gene>
    <name evidence="5" type="ORF">E0Z10_g2344</name>
</gene>
<dbReference type="PROSITE" id="PS50082">
    <property type="entry name" value="WD_REPEATS_2"/>
    <property type="match status" value="1"/>
</dbReference>
<reference evidence="5 6" key="1">
    <citation type="submission" date="2019-03" db="EMBL/GenBank/DDBJ databases">
        <title>Draft genome sequence of Xylaria hypoxylon DSM 108379, a ubiquitous saprotrophic-parasitic fungi on hardwood.</title>
        <authorList>
            <person name="Buettner E."/>
            <person name="Leonhardt S."/>
            <person name="Gebauer A.M."/>
            <person name="Liers C."/>
            <person name="Hofrichter M."/>
            <person name="Kellner H."/>
        </authorList>
    </citation>
    <scope>NUCLEOTIDE SEQUENCE [LARGE SCALE GENOMIC DNA]</scope>
    <source>
        <strain evidence="5 6">DSM 108379</strain>
    </source>
</reference>
<dbReference type="SUPFAM" id="SSF52540">
    <property type="entry name" value="P-loop containing nucleoside triphosphate hydrolases"/>
    <property type="match status" value="1"/>
</dbReference>
<dbReference type="OrthoDB" id="194358at2759"/>
<dbReference type="Gene3D" id="2.130.10.10">
    <property type="entry name" value="YVTN repeat-like/Quinoprotein amine dehydrogenase"/>
    <property type="match status" value="2"/>
</dbReference>
<evidence type="ECO:0000313" key="5">
    <source>
        <dbReference type="EMBL" id="TGJ86392.1"/>
    </source>
</evidence>
<keyword evidence="6" id="KW-1185">Reference proteome</keyword>
<organism evidence="5 6">
    <name type="scientific">Xylaria hypoxylon</name>
    <dbReference type="NCBI Taxonomy" id="37992"/>
    <lineage>
        <taxon>Eukaryota</taxon>
        <taxon>Fungi</taxon>
        <taxon>Dikarya</taxon>
        <taxon>Ascomycota</taxon>
        <taxon>Pezizomycotina</taxon>
        <taxon>Sordariomycetes</taxon>
        <taxon>Xylariomycetidae</taxon>
        <taxon>Xylariales</taxon>
        <taxon>Xylariaceae</taxon>
        <taxon>Xylaria</taxon>
    </lineage>
</organism>
<dbReference type="EMBL" id="SKBN01000028">
    <property type="protein sequence ID" value="TGJ86392.1"/>
    <property type="molecule type" value="Genomic_DNA"/>
</dbReference>
<dbReference type="SMART" id="SM00320">
    <property type="entry name" value="WD40"/>
    <property type="match status" value="6"/>
</dbReference>
<feature type="domain" description="GPI inositol-deacylase winged helix" evidence="3">
    <location>
        <begin position="473"/>
        <end position="561"/>
    </location>
</feature>
<proteinExistence type="predicted"/>
<sequence length="1371" mass="153881">MTSSTSGPIIFVGHSMGGLVIKKAHILARQIPEYNKLADRIHAVFFLATPHQGAGVAQLLSRFLALAGPRPFVNDLFPQSDTLQVINEEFPRYSQSLQLFSFYETQPMYYGIGKGLIVEKHCAVMNYTNERRTYLDANHRDVARFSTPKDPSYILVRNALATTVNSLRALVKPEKKGFEHVELEALSKFLGVSGAPEDDLITNESRRLPGSCQWLVQKDSFQQWFNALTSKFFWLQGLPGAGKTMLASHVINHLHASSLDCCYFFFSHGDESKDTINALLRSMAWQMIVMHPDAFTSILNVTNSWAEPPIDKVDHIPVWRRVFAAALLKIKLKRPQYWVIDSLDECKNSSELMFFLRKAQEIWPLCILATSRTGVETYLSTTNPSMEVITENILEGNKVDIASFLNANLHHLPGATASAQQDISDRILQNSRGCFLWVSLVLRELRQVHTTAEINQVLDNNHSDMYALYARILDEMSRAKFGKDLTRAILTWVTCAFRPLSVSEIHLAVEADIRDTVGDIEKSISTCSNLVFVDKAKQVQLIHLTAREFLTRKNIDSEFVIDISAAHKRLALICVQTLCGGQGNLTKASRTRPLASDIASNTDSVLYNYASAYLFQHVLQVGSTDDEIFIELAKFFGSRGVLVWIEHLAKQADLQRLYQAGKNCTILVARRKQQAPAVDTQKQLMLVERWGIDLVRLVNKFGKRLNQSPSSIHYSIPPFCPSESAFRNQFVNPYRGLNLQGCISKDWDDRLCTIYYPRLSRPMDITSSAKRTAIALSNGIVVIYDNTTLLQTNNLPHQEPVWSISFSEDGRLFVTGGAKTVRVWDLNSSEQVISFHVPAVCMSIAFIEDDNMLLVVARNNSIIYWDITNNLSRGEPIDWTRDLLEGDPQLYARVPTLAAFSREQNLIAIIYRGVDIILWTLDGEEIYDLYEKDNGSYRYESSKIANGSTTVWAVAFGSTLENNFLVAAYSDGDVVIFDTDSGERRGSLDQVNAQTIVCSPDGRTLATADSQGNVDLFDLGTLKFIYRLRFDTDAARTKKLAFTADGLRLLSIRDRQFGVWDPTVLVRREFEDEISDAISHSTIAQDVEYGSSEGVAITAVACIRDASGVICGKEDGTVHIYNTSSEPHGQELFTQTRNCAITVLQFDDDNHALTCADTSGRVTSRKLLPKPQGSFTSGEVIFDKTGQYSVSQIIASVKHNRLLISTVPLDTLWSLTVPGPAEYITCIEGSIKGSHKTRWLTSPTNRDLLVRFNKDAAVFYQWESLNPIRSVELIVHEKLPLSVESIVPFQHPRYFATVQGLGPGEPSSARVYHLWDLRDFISKAQSPLNLGEERDKIHPILQFGRLDSKVETVIGIANERVVFLDLDNWVR</sequence>
<dbReference type="InterPro" id="IPR001680">
    <property type="entry name" value="WD40_rpt"/>
</dbReference>
<evidence type="ECO:0000259" key="4">
    <source>
        <dbReference type="Pfam" id="PF24883"/>
    </source>
</evidence>
<dbReference type="InterPro" id="IPR036322">
    <property type="entry name" value="WD40_repeat_dom_sf"/>
</dbReference>
<evidence type="ECO:0000313" key="6">
    <source>
        <dbReference type="Proteomes" id="UP000297716"/>
    </source>
</evidence>
<protein>
    <submittedName>
        <fullName evidence="5">Uncharacterized protein</fullName>
    </submittedName>
</protein>
<dbReference type="PANTHER" id="PTHR10039:SF16">
    <property type="entry name" value="GPI INOSITOL-DEACYLASE"/>
    <property type="match status" value="1"/>
</dbReference>
<dbReference type="InterPro" id="IPR029058">
    <property type="entry name" value="AB_hydrolase_fold"/>
</dbReference>
<evidence type="ECO:0000256" key="2">
    <source>
        <dbReference type="PROSITE-ProRule" id="PRU00221"/>
    </source>
</evidence>
<dbReference type="Pfam" id="PF24883">
    <property type="entry name" value="NPHP3_N"/>
    <property type="match status" value="1"/>
</dbReference>
<keyword evidence="1" id="KW-0677">Repeat</keyword>
<evidence type="ECO:0000259" key="3">
    <source>
        <dbReference type="Pfam" id="PF22939"/>
    </source>
</evidence>
<feature type="domain" description="Nephrocystin 3-like N-terminal" evidence="4">
    <location>
        <begin position="210"/>
        <end position="372"/>
    </location>
</feature>
<dbReference type="Gene3D" id="3.40.50.300">
    <property type="entry name" value="P-loop containing nucleotide triphosphate hydrolases"/>
    <property type="match status" value="1"/>
</dbReference>
<dbReference type="PANTHER" id="PTHR10039">
    <property type="entry name" value="AMELOGENIN"/>
    <property type="match status" value="1"/>
</dbReference>
<dbReference type="SUPFAM" id="SSF53474">
    <property type="entry name" value="alpha/beta-Hydrolases"/>
    <property type="match status" value="1"/>
</dbReference>
<dbReference type="InterPro" id="IPR015943">
    <property type="entry name" value="WD40/YVTN_repeat-like_dom_sf"/>
</dbReference>
<comment type="caution">
    <text evidence="5">The sequence shown here is derived from an EMBL/GenBank/DDBJ whole genome shotgun (WGS) entry which is preliminary data.</text>
</comment>